<feature type="region of interest" description="Disordered" evidence="1">
    <location>
        <begin position="1"/>
        <end position="92"/>
    </location>
</feature>
<dbReference type="RefSeq" id="WP_222978530.1">
    <property type="nucleotide sequence ID" value="NZ_JAINVZ010000009.1"/>
</dbReference>
<gene>
    <name evidence="2" type="ORF">K7472_15475</name>
</gene>
<protein>
    <submittedName>
        <fullName evidence="2">Uncharacterized protein</fullName>
    </submittedName>
</protein>
<evidence type="ECO:0000313" key="2">
    <source>
        <dbReference type="EMBL" id="MBY8886253.1"/>
    </source>
</evidence>
<sequence>MNTSDRGSEHPQSRPPSAAEPPEFPDFPGYPGHDGTGSGSAGDLLGDCRRIAPRWATPRAHPHEPVPPSRIHGTTVPEASRHAVAGMPDYGG</sequence>
<feature type="compositionally biased region" description="Basic and acidic residues" evidence="1">
    <location>
        <begin position="1"/>
        <end position="12"/>
    </location>
</feature>
<proteinExistence type="predicted"/>
<organism evidence="2 3">
    <name type="scientific">Streptantibioticus parmotrematis</name>
    <dbReference type="NCBI Taxonomy" id="2873249"/>
    <lineage>
        <taxon>Bacteria</taxon>
        <taxon>Bacillati</taxon>
        <taxon>Actinomycetota</taxon>
        <taxon>Actinomycetes</taxon>
        <taxon>Kitasatosporales</taxon>
        <taxon>Streptomycetaceae</taxon>
        <taxon>Streptantibioticus</taxon>
    </lineage>
</organism>
<name>A0ABS7QSU2_9ACTN</name>
<evidence type="ECO:0000256" key="1">
    <source>
        <dbReference type="SAM" id="MobiDB-lite"/>
    </source>
</evidence>
<accession>A0ABS7QSU2</accession>
<reference evidence="2 3" key="1">
    <citation type="submission" date="2021-08" db="EMBL/GenBank/DDBJ databases">
        <title>Streptomyces sp. PTM05 isolated from lichen.</title>
        <authorList>
            <person name="Somphong A."/>
            <person name="Phongsopitanun W."/>
            <person name="Tanasupawat S."/>
        </authorList>
    </citation>
    <scope>NUCLEOTIDE SEQUENCE [LARGE SCALE GENOMIC DNA]</scope>
    <source>
        <strain evidence="2 3">Ptm05</strain>
    </source>
</reference>
<keyword evidence="3" id="KW-1185">Reference proteome</keyword>
<dbReference type="EMBL" id="JAINVZ010000009">
    <property type="protein sequence ID" value="MBY8886253.1"/>
    <property type="molecule type" value="Genomic_DNA"/>
</dbReference>
<comment type="caution">
    <text evidence="2">The sequence shown here is derived from an EMBL/GenBank/DDBJ whole genome shotgun (WGS) entry which is preliminary data.</text>
</comment>
<dbReference type="Proteomes" id="UP001198565">
    <property type="component" value="Unassembled WGS sequence"/>
</dbReference>
<evidence type="ECO:0000313" key="3">
    <source>
        <dbReference type="Proteomes" id="UP001198565"/>
    </source>
</evidence>